<dbReference type="Proteomes" id="UP000256924">
    <property type="component" value="Unassembled WGS sequence"/>
</dbReference>
<dbReference type="EMBL" id="QNVU01000004">
    <property type="protein sequence ID" value="REC52273.1"/>
    <property type="molecule type" value="Genomic_DNA"/>
</dbReference>
<dbReference type="RefSeq" id="WP_116096576.1">
    <property type="nucleotide sequence ID" value="NZ_QNVU01000004.1"/>
</dbReference>
<evidence type="ECO:0000313" key="2">
    <source>
        <dbReference type="EMBL" id="REC52273.1"/>
    </source>
</evidence>
<protein>
    <submittedName>
        <fullName evidence="2">Uncharacterized protein</fullName>
    </submittedName>
</protein>
<organism evidence="2 3">
    <name type="scientific">Candidatus Chryseobacterium massiliense</name>
    <dbReference type="NCBI Taxonomy" id="204089"/>
    <lineage>
        <taxon>Bacteria</taxon>
        <taxon>Pseudomonadati</taxon>
        <taxon>Bacteroidota</taxon>
        <taxon>Flavobacteriia</taxon>
        <taxon>Flavobacteriales</taxon>
        <taxon>Weeksellaceae</taxon>
        <taxon>Chryseobacterium group</taxon>
        <taxon>Chryseobacterium</taxon>
    </lineage>
</organism>
<gene>
    <name evidence="2" type="ORF">DRF68_02800</name>
</gene>
<accession>A0A3D9BFF4</accession>
<feature type="region of interest" description="Disordered" evidence="1">
    <location>
        <begin position="1"/>
        <end position="21"/>
    </location>
</feature>
<comment type="caution">
    <text evidence="2">The sequence shown here is derived from an EMBL/GenBank/DDBJ whole genome shotgun (WGS) entry which is preliminary data.</text>
</comment>
<sequence length="92" mass="9999">MFGSSSGRLRKNGIFSEGIPNNSRRISGESYESIFASLYASAPLGSILTAKPSKKLLNQLLSEVFQMTETGSIPDFTDEFSGRDSFNGFYGS</sequence>
<reference evidence="2 3" key="1">
    <citation type="journal article" date="2004" name="Emerg. Infect. Dis.">
        <title>Amoebae-resisting bacteria isolated from human nasal swabs by amoebal coculture.</title>
        <authorList>
            <person name="Greub G."/>
            <person name="La Scola B."/>
            <person name="Raoult D."/>
        </authorList>
    </citation>
    <scope>NUCLEOTIDE SEQUENCE [LARGE SCALE GENOMIC DNA]</scope>
    <source>
        <strain evidence="2 3">CCUG 51329</strain>
    </source>
</reference>
<evidence type="ECO:0000313" key="3">
    <source>
        <dbReference type="Proteomes" id="UP000256924"/>
    </source>
</evidence>
<proteinExistence type="predicted"/>
<name>A0A3D9BFF4_9FLAO</name>
<dbReference type="AlphaFoldDB" id="A0A3D9BFF4"/>
<keyword evidence="3" id="KW-1185">Reference proteome</keyword>
<evidence type="ECO:0000256" key="1">
    <source>
        <dbReference type="SAM" id="MobiDB-lite"/>
    </source>
</evidence>